<dbReference type="Proteomes" id="UP000031189">
    <property type="component" value="Unassembled WGS sequence"/>
</dbReference>
<accession>A0A0B3W329</accession>
<protein>
    <submittedName>
        <fullName evidence="1">Uncharacterized protein</fullName>
    </submittedName>
</protein>
<sequence length="59" mass="6850">MKIIINMEFENRVYVLLAPNKFLMYLAALKGIEKLVANEKIKELLKLVALEEVADKKMK</sequence>
<gene>
    <name evidence="1" type="ORF">QX51_12320</name>
</gene>
<comment type="caution">
    <text evidence="1">The sequence shown here is derived from an EMBL/GenBank/DDBJ whole genome shotgun (WGS) entry which is preliminary data.</text>
</comment>
<organism evidence="1 2">
    <name type="scientific">Terrisporobacter othiniensis</name>
    <dbReference type="NCBI Taxonomy" id="1577792"/>
    <lineage>
        <taxon>Bacteria</taxon>
        <taxon>Bacillati</taxon>
        <taxon>Bacillota</taxon>
        <taxon>Clostridia</taxon>
        <taxon>Peptostreptococcales</taxon>
        <taxon>Peptostreptococcaceae</taxon>
        <taxon>Terrisporobacter</taxon>
    </lineage>
</organism>
<evidence type="ECO:0000313" key="2">
    <source>
        <dbReference type="Proteomes" id="UP000031189"/>
    </source>
</evidence>
<dbReference type="STRING" id="1577792.QX51_12320"/>
<dbReference type="AlphaFoldDB" id="A0A0B3W329"/>
<proteinExistence type="predicted"/>
<keyword evidence="2" id="KW-1185">Reference proteome</keyword>
<reference evidence="1 2" key="1">
    <citation type="submission" date="2014-12" db="EMBL/GenBank/DDBJ databases">
        <title>Draft genome sequence of Terrisporobacter sp. 08-306576, isolated from the blood culture of a bacteremia patient.</title>
        <authorList>
            <person name="Lund L.C."/>
            <person name="Sydenham T.V."/>
            <person name="Hogh S.V."/>
            <person name="Skov M.N."/>
            <person name="Kemp M."/>
            <person name="Justesen U.S."/>
        </authorList>
    </citation>
    <scope>NUCLEOTIDE SEQUENCE [LARGE SCALE GENOMIC DNA]</scope>
    <source>
        <strain evidence="1 2">08-306576</strain>
    </source>
</reference>
<dbReference type="RefSeq" id="WP_039680208.1">
    <property type="nucleotide sequence ID" value="NZ_JAWGXO010000013.1"/>
</dbReference>
<evidence type="ECO:0000313" key="1">
    <source>
        <dbReference type="EMBL" id="KHS56757.1"/>
    </source>
</evidence>
<name>A0A0B3W329_9FIRM</name>
<dbReference type="EMBL" id="JWHR01000109">
    <property type="protein sequence ID" value="KHS56757.1"/>
    <property type="molecule type" value="Genomic_DNA"/>
</dbReference>